<keyword evidence="2" id="KW-1185">Reference proteome</keyword>
<sequence length="97" mass="11053">MTRAEFERYLAAHPHLLTPFAQERRIWVSHLPSVQIRSFTDYLGEAVGCSLVCTQMEPELEFVFYDPQAPGNSENELIELAHERAGDLALQRLPLAL</sequence>
<gene>
    <name evidence="1" type="ORF">HW542_10130</name>
</gene>
<evidence type="ECO:0000313" key="1">
    <source>
        <dbReference type="EMBL" id="NVN47163.1"/>
    </source>
</evidence>
<dbReference type="RefSeq" id="WP_267310272.1">
    <property type="nucleotide sequence ID" value="NZ_JABXXU010000005.1"/>
</dbReference>
<organism evidence="1 2">
    <name type="scientific">Asaia spathodeae</name>
    <dbReference type="NCBI Taxonomy" id="657016"/>
    <lineage>
        <taxon>Bacteria</taxon>
        <taxon>Pseudomonadati</taxon>
        <taxon>Pseudomonadota</taxon>
        <taxon>Alphaproteobacteria</taxon>
        <taxon>Acetobacterales</taxon>
        <taxon>Acetobacteraceae</taxon>
        <taxon>Asaia</taxon>
    </lineage>
</organism>
<name>A0ABX2P699_9PROT</name>
<proteinExistence type="predicted"/>
<accession>A0ABX2P699</accession>
<dbReference type="EMBL" id="JABXXV010000005">
    <property type="protein sequence ID" value="NVN47163.1"/>
    <property type="molecule type" value="Genomic_DNA"/>
</dbReference>
<comment type="caution">
    <text evidence="1">The sequence shown here is derived from an EMBL/GenBank/DDBJ whole genome shotgun (WGS) entry which is preliminary data.</text>
</comment>
<protein>
    <submittedName>
        <fullName evidence="1">Uncharacterized protein</fullName>
    </submittedName>
</protein>
<dbReference type="Proteomes" id="UP001516351">
    <property type="component" value="Unassembled WGS sequence"/>
</dbReference>
<evidence type="ECO:0000313" key="2">
    <source>
        <dbReference type="Proteomes" id="UP001516351"/>
    </source>
</evidence>
<reference evidence="1 2" key="1">
    <citation type="submission" date="2020-06" db="EMBL/GenBank/DDBJ databases">
        <title>Synonyms of Asaia species.</title>
        <authorList>
            <person name="Sombolestani A."/>
        </authorList>
    </citation>
    <scope>NUCLEOTIDE SEQUENCE [LARGE SCALE GENOMIC DNA]</scope>
    <source>
        <strain evidence="1 2">LMG 27047</strain>
    </source>
</reference>